<gene>
    <name evidence="1" type="ORF">TM448A02341_0005</name>
</gene>
<protein>
    <submittedName>
        <fullName evidence="1">Uncharacterized protein</fullName>
    </submittedName>
</protein>
<accession>A0A6H1ZWC3</accession>
<evidence type="ECO:0000313" key="1">
    <source>
        <dbReference type="EMBL" id="QJA51864.1"/>
    </source>
</evidence>
<reference evidence="1" key="1">
    <citation type="submission" date="2020-03" db="EMBL/GenBank/DDBJ databases">
        <title>The deep terrestrial virosphere.</title>
        <authorList>
            <person name="Holmfeldt K."/>
            <person name="Nilsson E."/>
            <person name="Simone D."/>
            <person name="Lopez-Fernandez M."/>
            <person name="Wu X."/>
            <person name="de Brujin I."/>
            <person name="Lundin D."/>
            <person name="Andersson A."/>
            <person name="Bertilsson S."/>
            <person name="Dopson M."/>
        </authorList>
    </citation>
    <scope>NUCLEOTIDE SEQUENCE</scope>
    <source>
        <strain evidence="1">TM448A02341</strain>
    </source>
</reference>
<dbReference type="EMBL" id="MT144294">
    <property type="protein sequence ID" value="QJA51864.1"/>
    <property type="molecule type" value="Genomic_DNA"/>
</dbReference>
<organism evidence="1">
    <name type="scientific">viral metagenome</name>
    <dbReference type="NCBI Taxonomy" id="1070528"/>
    <lineage>
        <taxon>unclassified sequences</taxon>
        <taxon>metagenomes</taxon>
        <taxon>organismal metagenomes</taxon>
    </lineage>
</organism>
<name>A0A6H1ZWC3_9ZZZZ</name>
<dbReference type="AlphaFoldDB" id="A0A6H1ZWC3"/>
<proteinExistence type="predicted"/>
<sequence>METSSMELIKLIKEQQAYVKKNLDRAFQNPTEKLWKGDDVNIAFDINDKFTEDNWNDRRISLMRGFFYGWFYDGILNQIVFIGNLEVSHQWHDDQNYVFIRDIGTNDLYYITWCKSRGRTDVILHNGQHISLENFKELLVKMLGTMITP</sequence>